<keyword evidence="2" id="KW-1185">Reference proteome</keyword>
<protein>
    <submittedName>
        <fullName evidence="1">Uncharacterized protein</fullName>
    </submittedName>
</protein>
<sequence>MFQSQIRVNVEFTSRFLYPAEAILLLVSKPLIGVGGVTMTFSLKTKVTSVKPVGTLKCKSPCYELKKLSLQVTSPFKIDGPFRVILVESTSYITEPEKLDQISQIKQGKIKSTESDIVNNTDEVIGEFVYLVEGTCGLPKPSGLLLMDSPNVLCISSMLEGQSEEESVLYLKCCLTDVLQETLKIPLINEAREKALAIAAQQQMSTLEYERRKKDVLSNYPNFSEKHIEYTIEVSMPECFEFPQKINIPVLASSRVKSTQPGIKVQQSTEKSENDAVEVPMMFRPQYPGRYPCQILLQSKYDIRLFTIECVVNTDTAEAELEFVTPAYHAVTQDIPITNMSQQDWKLKAIIKGCSFYGPPLIYVAPGETTPYTLMYKPTAEGETKGKLILQNKADGTDHVFLLKGIATKPLALDHIKIECQVRQITEKVIMVPNFTKNELKYKVSSDLLIVGGDPTLTVEPGDTAAYTLNISPWKRGELKGVIVFVAEDREQQQHRQNNLLQKTDGVQASQKLPTQALQTVNAANTGPNIEDSLLL</sequence>
<organism evidence="1 2">
    <name type="scientific">Phrynosoma platyrhinos</name>
    <name type="common">Desert horned lizard</name>
    <dbReference type="NCBI Taxonomy" id="52577"/>
    <lineage>
        <taxon>Eukaryota</taxon>
        <taxon>Metazoa</taxon>
        <taxon>Chordata</taxon>
        <taxon>Craniata</taxon>
        <taxon>Vertebrata</taxon>
        <taxon>Euteleostomi</taxon>
        <taxon>Lepidosauria</taxon>
        <taxon>Squamata</taxon>
        <taxon>Bifurcata</taxon>
        <taxon>Unidentata</taxon>
        <taxon>Episquamata</taxon>
        <taxon>Toxicofera</taxon>
        <taxon>Iguania</taxon>
        <taxon>Phrynosomatidae</taxon>
        <taxon>Phrynosomatinae</taxon>
        <taxon>Phrynosoma</taxon>
    </lineage>
</organism>
<evidence type="ECO:0000313" key="2">
    <source>
        <dbReference type="Proteomes" id="UP000826234"/>
    </source>
</evidence>
<dbReference type="PANTHER" id="PTHR45912:SF3">
    <property type="entry name" value="CILIA- AND FLAGELLA-ASSOCIATED PROTEIN 47"/>
    <property type="match status" value="1"/>
</dbReference>
<name>A0ABQ7T508_PHRPL</name>
<dbReference type="PANTHER" id="PTHR45912">
    <property type="entry name" value="CILIA- AND FLAGELLA-ASSOCIATED PROTEIN 47"/>
    <property type="match status" value="1"/>
</dbReference>
<dbReference type="EMBL" id="JAIPUX010001232">
    <property type="protein sequence ID" value="KAH0624768.1"/>
    <property type="molecule type" value="Genomic_DNA"/>
</dbReference>
<accession>A0ABQ7T508</accession>
<gene>
    <name evidence="1" type="ORF">JD844_032547</name>
</gene>
<proteinExistence type="predicted"/>
<dbReference type="Proteomes" id="UP000826234">
    <property type="component" value="Unassembled WGS sequence"/>
</dbReference>
<reference evidence="1 2" key="1">
    <citation type="journal article" date="2022" name="Gigascience">
        <title>A chromosome-level genome assembly and annotation of the desert horned lizard, Phrynosoma platyrhinos, provides insight into chromosomal rearrangements among reptiles.</title>
        <authorList>
            <person name="Koochekian N."/>
            <person name="Ascanio A."/>
            <person name="Farleigh K."/>
            <person name="Card D.C."/>
            <person name="Schield D.R."/>
            <person name="Castoe T.A."/>
            <person name="Jezkova T."/>
        </authorList>
    </citation>
    <scope>NUCLEOTIDE SEQUENCE [LARGE SCALE GENOMIC DNA]</scope>
    <source>
        <strain evidence="1">NK-2021</strain>
    </source>
</reference>
<evidence type="ECO:0000313" key="1">
    <source>
        <dbReference type="EMBL" id="KAH0624768.1"/>
    </source>
</evidence>
<comment type="caution">
    <text evidence="1">The sequence shown here is derived from an EMBL/GenBank/DDBJ whole genome shotgun (WGS) entry which is preliminary data.</text>
</comment>